<organism evidence="4 5">
    <name type="scientific">Loxostege sticticalis</name>
    <name type="common">Beet webworm moth</name>
    <dbReference type="NCBI Taxonomy" id="481309"/>
    <lineage>
        <taxon>Eukaryota</taxon>
        <taxon>Metazoa</taxon>
        <taxon>Ecdysozoa</taxon>
        <taxon>Arthropoda</taxon>
        <taxon>Hexapoda</taxon>
        <taxon>Insecta</taxon>
        <taxon>Pterygota</taxon>
        <taxon>Neoptera</taxon>
        <taxon>Endopterygota</taxon>
        <taxon>Lepidoptera</taxon>
        <taxon>Glossata</taxon>
        <taxon>Ditrysia</taxon>
        <taxon>Pyraloidea</taxon>
        <taxon>Crambidae</taxon>
        <taxon>Pyraustinae</taxon>
        <taxon>Loxostege</taxon>
    </lineage>
</organism>
<evidence type="ECO:0000313" key="5">
    <source>
        <dbReference type="Proteomes" id="UP001549921"/>
    </source>
</evidence>
<dbReference type="EMBL" id="JBEDNZ010000012">
    <property type="protein sequence ID" value="KAL0831657.1"/>
    <property type="molecule type" value="Genomic_DNA"/>
</dbReference>
<dbReference type="AlphaFoldDB" id="A0ABD0T0W1"/>
<feature type="region of interest" description="Disordered" evidence="2">
    <location>
        <begin position="102"/>
        <end position="121"/>
    </location>
</feature>
<dbReference type="InterPro" id="IPR013083">
    <property type="entry name" value="Znf_RING/FYVE/PHD"/>
</dbReference>
<dbReference type="SUPFAM" id="SSF57903">
    <property type="entry name" value="FYVE/PHD zinc finger"/>
    <property type="match status" value="1"/>
</dbReference>
<evidence type="ECO:0000256" key="1">
    <source>
        <dbReference type="SAM" id="Coils"/>
    </source>
</evidence>
<proteinExistence type="predicted"/>
<comment type="caution">
    <text evidence="4">The sequence shown here is derived from an EMBL/GenBank/DDBJ whole genome shotgun (WGS) entry which is preliminary data.</text>
</comment>
<dbReference type="Pfam" id="PF25298">
    <property type="entry name" value="Baculo_FP_2nd"/>
    <property type="match status" value="1"/>
</dbReference>
<dbReference type="Gene3D" id="3.30.70.1820">
    <property type="entry name" value="L1 transposable element, RRM domain"/>
    <property type="match status" value="1"/>
</dbReference>
<name>A0ABD0T0W1_LOXSC</name>
<evidence type="ECO:0000256" key="2">
    <source>
        <dbReference type="SAM" id="MobiDB-lite"/>
    </source>
</evidence>
<keyword evidence="1" id="KW-0175">Coiled coil</keyword>
<dbReference type="InterPro" id="IPR004244">
    <property type="entry name" value="Transposase_22"/>
</dbReference>
<dbReference type="Proteomes" id="UP001549921">
    <property type="component" value="Unassembled WGS sequence"/>
</dbReference>
<accession>A0ABD0T0W1</accession>
<dbReference type="PANTHER" id="PTHR11505">
    <property type="entry name" value="L1 TRANSPOSABLE ELEMENT-RELATED"/>
    <property type="match status" value="1"/>
</dbReference>
<feature type="coiled-coil region" evidence="1">
    <location>
        <begin position="154"/>
        <end position="195"/>
    </location>
</feature>
<evidence type="ECO:0000313" key="4">
    <source>
        <dbReference type="EMBL" id="KAL0831657.1"/>
    </source>
</evidence>
<evidence type="ECO:0000259" key="3">
    <source>
        <dbReference type="Pfam" id="PF25298"/>
    </source>
</evidence>
<dbReference type="InterPro" id="IPR057251">
    <property type="entry name" value="FP_C"/>
</dbReference>
<sequence>MPPPKPNICCAGCSKKITGREFLTCSLCNGVYDIECVNYSNKLFSIMDKEKKDRWQCPACKSKQKKMDNSNTPVGHRMHLNPGASGGDVGFSDESNVTLRRPLAESQQQCSSDETSSPVDDPLLATIRREIQLSVAQSVESTVKKYFSKEFSEIKSELAALRELRNSMEFLSEDYDRIKSDLKESQEKVGFLSKENSSLTSKVTDLTNRLNLIEQHSREMNIEINGVPESKTENLLSVTRQLCTVVSVPLQDTDVLTGTRVRKMNENNDRPRTIIIKLQTTKKRDEILAAVSRFNKINQKDKLNTSVLGYGGKKSPVYVSEHLSPYNKALHASARKAAHDRGYKYVWIRNGRIFVRKDDNAPAKQIKCHDTLTNL</sequence>
<dbReference type="Gene3D" id="3.30.40.10">
    <property type="entry name" value="Zinc/RING finger domain, C3HC4 (zinc finger)"/>
    <property type="match status" value="1"/>
</dbReference>
<feature type="compositionally biased region" description="Polar residues" evidence="2">
    <location>
        <begin position="105"/>
        <end position="118"/>
    </location>
</feature>
<gene>
    <name evidence="4" type="ORF">ABMA28_002429</name>
</gene>
<feature type="domain" description="FP protein C-terminal" evidence="3">
    <location>
        <begin position="324"/>
        <end position="374"/>
    </location>
</feature>
<dbReference type="InterPro" id="IPR011011">
    <property type="entry name" value="Znf_FYVE_PHD"/>
</dbReference>
<protein>
    <recommendedName>
        <fullName evidence="3">FP protein C-terminal domain-containing protein</fullName>
    </recommendedName>
</protein>
<reference evidence="4 5" key="1">
    <citation type="submission" date="2024-06" db="EMBL/GenBank/DDBJ databases">
        <title>A chromosome-level genome assembly of beet webworm, Loxostege sticticalis.</title>
        <authorList>
            <person name="Zhang Y."/>
        </authorList>
    </citation>
    <scope>NUCLEOTIDE SEQUENCE [LARGE SCALE GENOMIC DNA]</scope>
    <source>
        <strain evidence="4">AQ028</strain>
        <tissue evidence="4">Male pupae</tissue>
    </source>
</reference>